<comment type="subunit">
    <text evidence="7">Homoheptamer.</text>
</comment>
<keyword evidence="7" id="KW-0997">Cell inner membrane</keyword>
<gene>
    <name evidence="10" type="ORF">LT40_04175</name>
</gene>
<evidence type="ECO:0000259" key="8">
    <source>
        <dbReference type="Pfam" id="PF00924"/>
    </source>
</evidence>
<evidence type="ECO:0000259" key="9">
    <source>
        <dbReference type="Pfam" id="PF21082"/>
    </source>
</evidence>
<keyword evidence="3" id="KW-1003">Cell membrane</keyword>
<evidence type="ECO:0000256" key="2">
    <source>
        <dbReference type="ARBA" id="ARBA00008017"/>
    </source>
</evidence>
<evidence type="ECO:0000313" key="11">
    <source>
        <dbReference type="Proteomes" id="UP000029499"/>
    </source>
</evidence>
<evidence type="ECO:0000256" key="4">
    <source>
        <dbReference type="ARBA" id="ARBA00022692"/>
    </source>
</evidence>
<dbReference type="InterPro" id="IPR045275">
    <property type="entry name" value="MscS_archaea/bacteria_type"/>
</dbReference>
<dbReference type="PANTHER" id="PTHR30221:SF1">
    <property type="entry name" value="SMALL-CONDUCTANCE MECHANOSENSITIVE CHANNEL"/>
    <property type="match status" value="1"/>
</dbReference>
<dbReference type="InterPro" id="IPR010920">
    <property type="entry name" value="LSM_dom_sf"/>
</dbReference>
<evidence type="ECO:0000256" key="1">
    <source>
        <dbReference type="ARBA" id="ARBA00004651"/>
    </source>
</evidence>
<dbReference type="InterPro" id="IPR023408">
    <property type="entry name" value="MscS_beta-dom_sf"/>
</dbReference>
<dbReference type="Gene3D" id="2.30.30.60">
    <property type="match status" value="1"/>
</dbReference>
<feature type="transmembrane region" description="Helical" evidence="7">
    <location>
        <begin position="62"/>
        <end position="88"/>
    </location>
</feature>
<evidence type="ECO:0000256" key="6">
    <source>
        <dbReference type="ARBA" id="ARBA00023136"/>
    </source>
</evidence>
<dbReference type="InterPro" id="IPR011014">
    <property type="entry name" value="MscS_channel_TM-2"/>
</dbReference>
<dbReference type="GO" id="GO:0008381">
    <property type="term" value="F:mechanosensitive monoatomic ion channel activity"/>
    <property type="evidence" value="ECO:0007669"/>
    <property type="project" value="InterPro"/>
</dbReference>
<dbReference type="Gene3D" id="3.30.70.100">
    <property type="match status" value="1"/>
</dbReference>
<comment type="caution">
    <text evidence="7">Lacks conserved residue(s) required for the propagation of feature annotation.</text>
</comment>
<dbReference type="InterPro" id="IPR006686">
    <property type="entry name" value="MscS_channel_CS"/>
</dbReference>
<dbReference type="Gene3D" id="1.10.287.1260">
    <property type="match status" value="1"/>
</dbReference>
<dbReference type="PROSITE" id="PS01246">
    <property type="entry name" value="UPF0003"/>
    <property type="match status" value="1"/>
</dbReference>
<evidence type="ECO:0000256" key="5">
    <source>
        <dbReference type="ARBA" id="ARBA00022989"/>
    </source>
</evidence>
<dbReference type="EMBL" id="CP009533">
    <property type="protein sequence ID" value="AIS16647.1"/>
    <property type="molecule type" value="Genomic_DNA"/>
</dbReference>
<proteinExistence type="inferred from homology"/>
<keyword evidence="7" id="KW-0407">Ion channel</keyword>
<dbReference type="SUPFAM" id="SSF50182">
    <property type="entry name" value="Sm-like ribonucleoproteins"/>
    <property type="match status" value="1"/>
</dbReference>
<dbReference type="KEGG" id="prh:LT40_04175"/>
<dbReference type="InterPro" id="IPR049278">
    <property type="entry name" value="MS_channel_C"/>
</dbReference>
<sequence length="285" mass="30995">MDLNAEVNHLVQASQAWIPMVMQYGSKVILALVVLCVGWWLINRVTANLQKLLALRHIDLALQNFIGTLANIILKILLMVSVASMIGIETTSFVAAIGGATLAIGLALQGSLANFAGGVLILLFRPFRIGDWIEAQGVSGTVDSIQIFHTVLRTGDNRTVILPNGNLSNGIITNTNRQPTRKITFDIGVDYDADLQKAREILLDLAKDPRVLQTPAPEAVVAALGDSSITVSLRVWVNTGDFGGVTNMLNGEIRDRLRAEGIDIPFPQRVIRVMQEDARQADKPQ</sequence>
<evidence type="ECO:0000256" key="3">
    <source>
        <dbReference type="ARBA" id="ARBA00022475"/>
    </source>
</evidence>
<dbReference type="GO" id="GO:0005886">
    <property type="term" value="C:plasma membrane"/>
    <property type="evidence" value="ECO:0007669"/>
    <property type="project" value="UniProtKB-SubCell"/>
</dbReference>
<feature type="domain" description="Mechanosensitive ion channel MscS C-terminal" evidence="9">
    <location>
        <begin position="183"/>
        <end position="264"/>
    </location>
</feature>
<dbReference type="OrthoDB" id="9809206at2"/>
<accession>A0A089YQG4</accession>
<feature type="domain" description="Mechanosensitive ion channel MscS" evidence="8">
    <location>
        <begin position="111"/>
        <end position="177"/>
    </location>
</feature>
<name>A0A089YQG4_9PSED</name>
<dbReference type="AlphaFoldDB" id="A0A089YQG4"/>
<comment type="similarity">
    <text evidence="2 7">Belongs to the MscS (TC 1.A.23) family.</text>
</comment>
<dbReference type="PANTHER" id="PTHR30221">
    <property type="entry name" value="SMALL-CONDUCTANCE MECHANOSENSITIVE CHANNEL"/>
    <property type="match status" value="1"/>
</dbReference>
<dbReference type="RefSeq" id="WP_043186874.1">
    <property type="nucleotide sequence ID" value="NZ_CP009533.1"/>
</dbReference>
<keyword evidence="5 7" id="KW-1133">Transmembrane helix</keyword>
<dbReference type="InterPro" id="IPR006685">
    <property type="entry name" value="MscS_channel_2nd"/>
</dbReference>
<keyword evidence="6 7" id="KW-0472">Membrane</keyword>
<dbReference type="Pfam" id="PF05552">
    <property type="entry name" value="MS_channel_1st_1"/>
    <property type="match status" value="1"/>
</dbReference>
<dbReference type="Pfam" id="PF21082">
    <property type="entry name" value="MS_channel_3rd"/>
    <property type="match status" value="1"/>
</dbReference>
<dbReference type="Proteomes" id="UP000029499">
    <property type="component" value="Chromosome"/>
</dbReference>
<dbReference type="InterPro" id="IPR008910">
    <property type="entry name" value="MSC_TM_helix"/>
</dbReference>
<keyword evidence="7" id="KW-0406">Ion transport</keyword>
<feature type="transmembrane region" description="Helical" evidence="7">
    <location>
        <begin position="24"/>
        <end position="42"/>
    </location>
</feature>
<dbReference type="eggNOG" id="COG0668">
    <property type="taxonomic scope" value="Bacteria"/>
</dbReference>
<feature type="transmembrane region" description="Helical" evidence="7">
    <location>
        <begin position="94"/>
        <end position="124"/>
    </location>
</feature>
<evidence type="ECO:0000256" key="7">
    <source>
        <dbReference type="RuleBase" id="RU369025"/>
    </source>
</evidence>
<dbReference type="InterPro" id="IPR011066">
    <property type="entry name" value="MscS_channel_C_sf"/>
</dbReference>
<keyword evidence="7" id="KW-0813">Transport</keyword>
<dbReference type="HOGENOM" id="CLU_037945_1_1_6"/>
<reference evidence="10 11" key="1">
    <citation type="journal article" date="2015" name="J. Biotechnol.">
        <title>Complete genome sequence of Pseudomonas rhizosphaerae IH5T (=DSM 16299T), a phosphate-solubilizing rhizobacterium for bacterial biofertilizer.</title>
        <authorList>
            <person name="Kwak Y."/>
            <person name="Jung B.K."/>
            <person name="Shin J.H."/>
        </authorList>
    </citation>
    <scope>NUCLEOTIDE SEQUENCE [LARGE SCALE GENOMIC DNA]</scope>
    <source>
        <strain evidence="10">DSM 16299</strain>
    </source>
</reference>
<comment type="subcellular location">
    <subcellularLocation>
        <location evidence="7">Cell inner membrane</location>
        <topology evidence="7">Multi-pass membrane protein</topology>
    </subcellularLocation>
    <subcellularLocation>
        <location evidence="1">Cell membrane</location>
        <topology evidence="1">Multi-pass membrane protein</topology>
    </subcellularLocation>
</comment>
<keyword evidence="11" id="KW-1185">Reference proteome</keyword>
<organism evidence="10 11">
    <name type="scientific">Pseudomonas rhizosphaerae</name>
    <dbReference type="NCBI Taxonomy" id="216142"/>
    <lineage>
        <taxon>Bacteria</taxon>
        <taxon>Pseudomonadati</taxon>
        <taxon>Pseudomonadota</taxon>
        <taxon>Gammaproteobacteria</taxon>
        <taxon>Pseudomonadales</taxon>
        <taxon>Pseudomonadaceae</taxon>
        <taxon>Pseudomonas</taxon>
    </lineage>
</organism>
<dbReference type="Pfam" id="PF00924">
    <property type="entry name" value="MS_channel_2nd"/>
    <property type="match status" value="1"/>
</dbReference>
<keyword evidence="4 7" id="KW-0812">Transmembrane</keyword>
<evidence type="ECO:0000313" key="10">
    <source>
        <dbReference type="EMBL" id="AIS16647.1"/>
    </source>
</evidence>
<comment type="function">
    <text evidence="7">Mechanosensitive channel that participates in the regulation of osmotic pressure changes within the cell, opening in response to stretch forces in the membrane lipid bilayer, without the need for other proteins. Contributes to normal resistance to hypoosmotic shock. Forms an ion channel of 1.0 nanosiemens conductance with a slight preference for anions.</text>
</comment>
<dbReference type="SUPFAM" id="SSF82689">
    <property type="entry name" value="Mechanosensitive channel protein MscS (YggB), C-terminal domain"/>
    <property type="match status" value="1"/>
</dbReference>
<dbReference type="SUPFAM" id="SSF82861">
    <property type="entry name" value="Mechanosensitive channel protein MscS (YggB), transmembrane region"/>
    <property type="match status" value="1"/>
</dbReference>
<dbReference type="STRING" id="216142.LT40_04175"/>
<protein>
    <recommendedName>
        <fullName evidence="7">Small-conductance mechanosensitive channel</fullName>
    </recommendedName>
</protein>